<dbReference type="eggNOG" id="ENOG5033QSS">
    <property type="taxonomic scope" value="Bacteria"/>
</dbReference>
<gene>
    <name evidence="1" type="ORF">EUBIFOR_01338</name>
</gene>
<name>B7CAW7_9FIRM</name>
<dbReference type="STRING" id="518637.EUBIFOR_01338"/>
<protein>
    <submittedName>
        <fullName evidence="1">Uncharacterized protein</fullName>
    </submittedName>
</protein>
<proteinExistence type="predicted"/>
<reference evidence="1 2" key="1">
    <citation type="submission" date="2008-11" db="EMBL/GenBank/DDBJ databases">
        <title>Draft genome sequence of Eubacterium biforme (DSM 3989).</title>
        <authorList>
            <person name="Sudarsanam P."/>
            <person name="Ley R."/>
            <person name="Guruge J."/>
            <person name="Turnbaugh P.J."/>
            <person name="Mahowald M."/>
            <person name="Liep D."/>
            <person name="Gordon J."/>
        </authorList>
    </citation>
    <scope>NUCLEOTIDE SEQUENCE [LARGE SCALE GENOMIC DNA]</scope>
    <source>
        <strain evidence="1 2">DSM 3989</strain>
    </source>
</reference>
<dbReference type="Proteomes" id="UP000004315">
    <property type="component" value="Unassembled WGS sequence"/>
</dbReference>
<dbReference type="HOGENOM" id="CLU_805938_0_0_9"/>
<sequence length="364" mass="43084">MYFIDFDIAFIQINGWRIGMDEIEVIRTIEELRKFLNDKNFMEIVVRQKNKRFKKFYKVALDNIFKEAEQQVAAKEVLKAVQKNSKLLNQNLKMVKNLSKIQNIALILDGVNLVSTWATFAILYEKLNSIEEEIVGAIEKVQQSLNKGMQLHVKAEYNKVISDYQDMLDCRKKQKPYSEEQMRKLVDSLYVVLDMMIDSLKSDLIDNKDNMILTVFMMLSMYTASLRFFDEQYYFNYKDILSGDEVWHTSHNKWMSLYDTLTQSWFVELLQDHGIFDLGLNMDEMDTYYNEFLEQVQDQKQEVIDNQEIILTLQDTSLLNVFHEKTNEEIHNELEKEISEMFNGIEGEDASKLYDSLHNQIQYA</sequence>
<dbReference type="AlphaFoldDB" id="B7CAW7"/>
<dbReference type="EMBL" id="ABYT01000073">
    <property type="protein sequence ID" value="EEC90093.1"/>
    <property type="molecule type" value="Genomic_DNA"/>
</dbReference>
<organism evidence="1 2">
    <name type="scientific">Holdemanella biformis DSM 3989</name>
    <dbReference type="NCBI Taxonomy" id="518637"/>
    <lineage>
        <taxon>Bacteria</taxon>
        <taxon>Bacillati</taxon>
        <taxon>Bacillota</taxon>
        <taxon>Erysipelotrichia</taxon>
        <taxon>Erysipelotrichales</taxon>
        <taxon>Erysipelotrichaceae</taxon>
        <taxon>Holdemanella</taxon>
    </lineage>
</organism>
<evidence type="ECO:0000313" key="1">
    <source>
        <dbReference type="EMBL" id="EEC90093.1"/>
    </source>
</evidence>
<comment type="caution">
    <text evidence="1">The sequence shown here is derived from an EMBL/GenBank/DDBJ whole genome shotgun (WGS) entry which is preliminary data.</text>
</comment>
<evidence type="ECO:0000313" key="2">
    <source>
        <dbReference type="Proteomes" id="UP000004315"/>
    </source>
</evidence>
<accession>B7CAW7</accession>
<keyword evidence="2" id="KW-1185">Reference proteome</keyword>